<keyword evidence="3" id="KW-1185">Reference proteome</keyword>
<dbReference type="KEGG" id="csee:C10C_1033"/>
<dbReference type="OrthoDB" id="18172at2"/>
<protein>
    <submittedName>
        <fullName evidence="2">Uncharacterized protein</fullName>
    </submittedName>
</protein>
<evidence type="ECO:0000256" key="1">
    <source>
        <dbReference type="SAM" id="MobiDB-lite"/>
    </source>
</evidence>
<evidence type="ECO:0000313" key="3">
    <source>
        <dbReference type="Proteomes" id="UP000244926"/>
    </source>
</evidence>
<dbReference type="AlphaFoldDB" id="A0A2R8FCM5"/>
<name>A0A2R8FCM5_9CHLA</name>
<organism evidence="2 3">
    <name type="scientific">Chlamydia serpentis</name>
    <dbReference type="NCBI Taxonomy" id="1967782"/>
    <lineage>
        <taxon>Bacteria</taxon>
        <taxon>Pseudomonadati</taxon>
        <taxon>Chlamydiota</taxon>
        <taxon>Chlamydiia</taxon>
        <taxon>Chlamydiales</taxon>
        <taxon>Chlamydiaceae</taxon>
        <taxon>Chlamydia/Chlamydophila group</taxon>
        <taxon>Chlamydia</taxon>
    </lineage>
</organism>
<dbReference type="EMBL" id="LT993738">
    <property type="protein sequence ID" value="SPN74164.1"/>
    <property type="molecule type" value="Genomic_DNA"/>
</dbReference>
<reference evidence="3" key="1">
    <citation type="submission" date="2017-11" db="EMBL/GenBank/DDBJ databases">
        <authorList>
            <person name="Seth-Smith MB H."/>
        </authorList>
    </citation>
    <scope>NUCLEOTIDE SEQUENCE [LARGE SCALE GENOMIC DNA]</scope>
</reference>
<proteinExistence type="predicted"/>
<dbReference type="RefSeq" id="WP_108897091.1">
    <property type="nucleotide sequence ID" value="NZ_LT993738.1"/>
</dbReference>
<dbReference type="Proteomes" id="UP000244926">
    <property type="component" value="Chromosome I"/>
</dbReference>
<accession>A0A2R8FCM5</accession>
<gene>
    <name evidence="2" type="ORF">C10C_1033</name>
</gene>
<evidence type="ECO:0000313" key="2">
    <source>
        <dbReference type="EMBL" id="SPN74164.1"/>
    </source>
</evidence>
<sequence length="85" mass="9541">MVEANHDNPLLKELFALQQSLENLTSLGDVLSTYETMFLLIHAGLHRALKKNQQSYLLSIDSKGDLRKSPSGDPILQTFSIHPHN</sequence>
<feature type="region of interest" description="Disordered" evidence="1">
    <location>
        <begin position="65"/>
        <end position="85"/>
    </location>
</feature>